<dbReference type="PROSITE" id="PS00455">
    <property type="entry name" value="AMP_BINDING"/>
    <property type="match status" value="1"/>
</dbReference>
<dbReference type="GO" id="GO:0016020">
    <property type="term" value="C:membrane"/>
    <property type="evidence" value="ECO:0007669"/>
    <property type="project" value="UniProtKB-SubCell"/>
</dbReference>
<dbReference type="CDD" id="cd05936">
    <property type="entry name" value="FC-FACS_FadD_like"/>
    <property type="match status" value="1"/>
</dbReference>
<comment type="caution">
    <text evidence="11">The sequence shown here is derived from an EMBL/GenBank/DDBJ whole genome shotgun (WGS) entry which is preliminary data.</text>
</comment>
<gene>
    <name evidence="11" type="ORF">H8Q88_03180</name>
</gene>
<dbReference type="RefSeq" id="WP_187025262.1">
    <property type="nucleotide sequence ID" value="NZ_JACRUP010000001.1"/>
</dbReference>
<evidence type="ECO:0000256" key="8">
    <source>
        <dbReference type="ARBA" id="ARBA00042773"/>
    </source>
</evidence>
<feature type="domain" description="AMP-dependent synthetase/ligase" evidence="9">
    <location>
        <begin position="42"/>
        <end position="442"/>
    </location>
</feature>
<comment type="pathway">
    <text evidence="2">Lipid metabolism; fatty acid beta-oxidation.</text>
</comment>
<dbReference type="InterPro" id="IPR045851">
    <property type="entry name" value="AMP-bd_C_sf"/>
</dbReference>
<dbReference type="InterPro" id="IPR050237">
    <property type="entry name" value="ATP-dep_AMP-bd_enzyme"/>
</dbReference>
<evidence type="ECO:0000256" key="6">
    <source>
        <dbReference type="ARBA" id="ARBA00026121"/>
    </source>
</evidence>
<keyword evidence="5" id="KW-0472">Membrane</keyword>
<name>A0A9X0R6Z4_VIBME</name>
<dbReference type="PANTHER" id="PTHR43767:SF8">
    <property type="entry name" value="LONG-CHAIN-FATTY-ACID--COA LIGASE"/>
    <property type="match status" value="1"/>
</dbReference>
<dbReference type="EC" id="6.2.1.3" evidence="6"/>
<evidence type="ECO:0000256" key="4">
    <source>
        <dbReference type="ARBA" id="ARBA00022598"/>
    </source>
</evidence>
<evidence type="ECO:0000256" key="3">
    <source>
        <dbReference type="ARBA" id="ARBA00006432"/>
    </source>
</evidence>
<evidence type="ECO:0000256" key="2">
    <source>
        <dbReference type="ARBA" id="ARBA00005005"/>
    </source>
</evidence>
<dbReference type="Pfam" id="PF00501">
    <property type="entry name" value="AMP-binding"/>
    <property type="match status" value="1"/>
</dbReference>
<dbReference type="InterPro" id="IPR042099">
    <property type="entry name" value="ANL_N_sf"/>
</dbReference>
<dbReference type="FunFam" id="3.30.300.30:FF:000008">
    <property type="entry name" value="2,3-dihydroxybenzoate-AMP ligase"/>
    <property type="match status" value="1"/>
</dbReference>
<proteinExistence type="inferred from homology"/>
<comment type="similarity">
    <text evidence="3">Belongs to the ATP-dependent AMP-binding enzyme family.</text>
</comment>
<dbReference type="Proteomes" id="UP000615796">
    <property type="component" value="Unassembled WGS sequence"/>
</dbReference>
<evidence type="ECO:0000313" key="11">
    <source>
        <dbReference type="EMBL" id="MBC5849961.1"/>
    </source>
</evidence>
<dbReference type="InterPro" id="IPR020845">
    <property type="entry name" value="AMP-binding_CS"/>
</dbReference>
<dbReference type="PANTHER" id="PTHR43767">
    <property type="entry name" value="LONG-CHAIN-FATTY-ACID--COA LIGASE"/>
    <property type="match status" value="1"/>
</dbReference>
<dbReference type="InterPro" id="IPR025110">
    <property type="entry name" value="AMP-bd_C"/>
</dbReference>
<sequence>MSNDAIYDQAPWAKLYTPEQLALHQGHAKASHAWRSIPEMLSEAAAKYRQRKAFTTCMPNGMNGCLTFGQVDEMSTAFAHYLRGELGLQAGDRVAVQMPNCLSLPVAVMGVLKSGCILTSVNPLYSRREMKHQFSDAGVKAIVICDMFTDKLQDVIEQTPIQHVIVTSLAQWFPPVVRGILKLVLKYWNKVIPPHQLTHHSIDQAIHLGRLRQKNDKLDVQEYWQDLTRDDTALLQYTGGTTGVAKGAMLSHGNLLGNVEQMDSLVQGHVTSGQETVLTALPLYHIFAFSVNLLEFWHQGAHNILVPSPRPIQNCQRAFDNYPISWMTGVNTLYNALLNEEWFTTFPPKHLKAALAGGTALHATVAERWQKAIHCPLVEGYGLTESSPVLCFNPLTDPRPDCIGIPTPGTQLRLVDDDGHTVPLGEPGELIAKGVQIMQGYWQQPEETAHALREGWLYTGDIAIMHPDGRLRLVDRKKDLILVSGFNVYPNEVEEAIAGLEQVMESAVVGVPDPLTGEQVQAYVVLREQGLDEASVKKHCKKELAAYKVPKKVVFVDELPKTPVGKVLRKDVRAMALGQSTHSDH</sequence>
<keyword evidence="4" id="KW-0436">Ligase</keyword>
<dbReference type="GO" id="GO:0004467">
    <property type="term" value="F:long-chain fatty acid-CoA ligase activity"/>
    <property type="evidence" value="ECO:0007669"/>
    <property type="project" value="UniProtKB-EC"/>
</dbReference>
<reference evidence="11" key="1">
    <citation type="submission" date="2020-08" db="EMBL/GenBank/DDBJ databases">
        <title>Genome Sequencing and Pan-Genome Analysis of Migratory bird Vibrio Strains, Inner Mongolia.</title>
        <authorList>
            <person name="Zheng L."/>
        </authorList>
    </citation>
    <scope>NUCLEOTIDE SEQUENCE</scope>
    <source>
        <strain evidence="11">M13F</strain>
    </source>
</reference>
<evidence type="ECO:0000259" key="10">
    <source>
        <dbReference type="Pfam" id="PF13193"/>
    </source>
</evidence>
<protein>
    <recommendedName>
        <fullName evidence="7">Long-chain-fatty-acid--CoA ligase</fullName>
        <ecNumber evidence="6">6.2.1.3</ecNumber>
    </recommendedName>
    <alternativeName>
        <fullName evidence="8">Long-chain acyl-CoA synthetase</fullName>
    </alternativeName>
</protein>
<dbReference type="SUPFAM" id="SSF56801">
    <property type="entry name" value="Acetyl-CoA synthetase-like"/>
    <property type="match status" value="1"/>
</dbReference>
<evidence type="ECO:0000256" key="1">
    <source>
        <dbReference type="ARBA" id="ARBA00004170"/>
    </source>
</evidence>
<dbReference type="Pfam" id="PF13193">
    <property type="entry name" value="AMP-binding_C"/>
    <property type="match status" value="1"/>
</dbReference>
<accession>A0A9X0R6Z4</accession>
<comment type="subcellular location">
    <subcellularLocation>
        <location evidence="1">Membrane</location>
        <topology evidence="1">Peripheral membrane protein</topology>
    </subcellularLocation>
</comment>
<organism evidence="11 12">
    <name type="scientific">Vibrio metschnikovii</name>
    <dbReference type="NCBI Taxonomy" id="28172"/>
    <lineage>
        <taxon>Bacteria</taxon>
        <taxon>Pseudomonadati</taxon>
        <taxon>Pseudomonadota</taxon>
        <taxon>Gammaproteobacteria</taxon>
        <taxon>Vibrionales</taxon>
        <taxon>Vibrionaceae</taxon>
        <taxon>Vibrio</taxon>
    </lineage>
</organism>
<dbReference type="EMBL" id="JACRUP010000001">
    <property type="protein sequence ID" value="MBC5849961.1"/>
    <property type="molecule type" value="Genomic_DNA"/>
</dbReference>
<evidence type="ECO:0000256" key="7">
    <source>
        <dbReference type="ARBA" id="ARBA00039545"/>
    </source>
</evidence>
<keyword evidence="12" id="KW-1185">Reference proteome</keyword>
<evidence type="ECO:0000313" key="12">
    <source>
        <dbReference type="Proteomes" id="UP000615796"/>
    </source>
</evidence>
<evidence type="ECO:0000256" key="5">
    <source>
        <dbReference type="ARBA" id="ARBA00023136"/>
    </source>
</evidence>
<dbReference type="AlphaFoldDB" id="A0A9X0R6Z4"/>
<feature type="domain" description="AMP-binding enzyme C-terminal" evidence="10">
    <location>
        <begin position="492"/>
        <end position="566"/>
    </location>
</feature>
<dbReference type="InterPro" id="IPR000873">
    <property type="entry name" value="AMP-dep_synth/lig_dom"/>
</dbReference>
<dbReference type="Gene3D" id="3.30.300.30">
    <property type="match status" value="1"/>
</dbReference>
<evidence type="ECO:0000259" key="9">
    <source>
        <dbReference type="Pfam" id="PF00501"/>
    </source>
</evidence>
<dbReference type="Gene3D" id="3.40.50.12780">
    <property type="entry name" value="N-terminal domain of ligase-like"/>
    <property type="match status" value="1"/>
</dbReference>